<evidence type="ECO:0000313" key="2">
    <source>
        <dbReference type="Proteomes" id="UP000789366"/>
    </source>
</evidence>
<evidence type="ECO:0000313" key="1">
    <source>
        <dbReference type="EMBL" id="CAG8558635.1"/>
    </source>
</evidence>
<reference evidence="1" key="1">
    <citation type="submission" date="2021-06" db="EMBL/GenBank/DDBJ databases">
        <authorList>
            <person name="Kallberg Y."/>
            <person name="Tangrot J."/>
            <person name="Rosling A."/>
        </authorList>
    </citation>
    <scope>NUCLEOTIDE SEQUENCE</scope>
    <source>
        <strain evidence="1">28 12/20/2015</strain>
    </source>
</reference>
<name>A0ACA9LY13_9GLOM</name>
<dbReference type="EMBL" id="CAJVPW010005672">
    <property type="protein sequence ID" value="CAG8558635.1"/>
    <property type="molecule type" value="Genomic_DNA"/>
</dbReference>
<accession>A0ACA9LY13</accession>
<keyword evidence="2" id="KW-1185">Reference proteome</keyword>
<dbReference type="Proteomes" id="UP000789366">
    <property type="component" value="Unassembled WGS sequence"/>
</dbReference>
<comment type="caution">
    <text evidence="1">The sequence shown here is derived from an EMBL/GenBank/DDBJ whole genome shotgun (WGS) entry which is preliminary data.</text>
</comment>
<proteinExistence type="predicted"/>
<sequence>MLSNKILNSSFSIYLNNNFIALKEEQKHILDIIDLLANHYIAVFLQEKIEKVLELNSVSINSVIACITDNLSVMVKMKNDLRNKYSNIIPIHCCLYSFNLIAKDISSYQPLLAVIKNNQKLINFFISSHIWLRTLQDWQKQEGVAYSLTTFCKTRWYSLVKVCLSVKAFERGFSRCIDLSKTNNYSIIKTKIRDIIRNQHHFANNNTLVTMLIPVIDAIGHLESKKTTLINIFKELLNIYLTILRANILIDGFKNHALATINK</sequence>
<protein>
    <submittedName>
        <fullName evidence="1">8842_t:CDS:1</fullName>
    </submittedName>
</protein>
<organism evidence="1 2">
    <name type="scientific">Cetraspora pellucida</name>
    <dbReference type="NCBI Taxonomy" id="1433469"/>
    <lineage>
        <taxon>Eukaryota</taxon>
        <taxon>Fungi</taxon>
        <taxon>Fungi incertae sedis</taxon>
        <taxon>Mucoromycota</taxon>
        <taxon>Glomeromycotina</taxon>
        <taxon>Glomeromycetes</taxon>
        <taxon>Diversisporales</taxon>
        <taxon>Gigasporaceae</taxon>
        <taxon>Cetraspora</taxon>
    </lineage>
</organism>
<gene>
    <name evidence="1" type="ORF">SPELUC_LOCUS5511</name>
</gene>